<feature type="coiled-coil region" evidence="1">
    <location>
        <begin position="87"/>
        <end position="149"/>
    </location>
</feature>
<proteinExistence type="predicted"/>
<keyword evidence="2" id="KW-0812">Transmembrane</keyword>
<feature type="transmembrane region" description="Helical" evidence="2">
    <location>
        <begin position="12"/>
        <end position="33"/>
    </location>
</feature>
<accession>A0AAY4ELV5</accession>
<reference evidence="3 4" key="1">
    <citation type="submission" date="2020-06" db="EMBL/GenBank/DDBJ databases">
        <authorList>
            <consortium name="Wellcome Sanger Institute Data Sharing"/>
        </authorList>
    </citation>
    <scope>NUCLEOTIDE SEQUENCE [LARGE SCALE GENOMIC DNA]</scope>
</reference>
<evidence type="ECO:0000256" key="1">
    <source>
        <dbReference type="SAM" id="Coils"/>
    </source>
</evidence>
<keyword evidence="2" id="KW-1133">Transmembrane helix</keyword>
<keyword evidence="4" id="KW-1185">Reference proteome</keyword>
<protein>
    <submittedName>
        <fullName evidence="3">Uncharacterized protein</fullName>
    </submittedName>
</protein>
<evidence type="ECO:0000313" key="3">
    <source>
        <dbReference type="Ensembl" id="ENSDCDP00010058627.1"/>
    </source>
</evidence>
<organism evidence="3 4">
    <name type="scientific">Denticeps clupeoides</name>
    <name type="common">denticle herring</name>
    <dbReference type="NCBI Taxonomy" id="299321"/>
    <lineage>
        <taxon>Eukaryota</taxon>
        <taxon>Metazoa</taxon>
        <taxon>Chordata</taxon>
        <taxon>Craniata</taxon>
        <taxon>Vertebrata</taxon>
        <taxon>Euteleostomi</taxon>
        <taxon>Actinopterygii</taxon>
        <taxon>Neopterygii</taxon>
        <taxon>Teleostei</taxon>
        <taxon>Clupei</taxon>
        <taxon>Clupeiformes</taxon>
        <taxon>Denticipitoidei</taxon>
        <taxon>Denticipitidae</taxon>
        <taxon>Denticeps</taxon>
    </lineage>
</organism>
<dbReference type="AlphaFoldDB" id="A0AAY4ELV5"/>
<gene>
    <name evidence="3" type="primary">si:ch211-1a19.3</name>
</gene>
<evidence type="ECO:0000256" key="2">
    <source>
        <dbReference type="SAM" id="Phobius"/>
    </source>
</evidence>
<name>A0AAY4ELV5_9TELE</name>
<dbReference type="Proteomes" id="UP000694580">
    <property type="component" value="Chromosome 13"/>
</dbReference>
<evidence type="ECO:0000313" key="4">
    <source>
        <dbReference type="Proteomes" id="UP000694580"/>
    </source>
</evidence>
<reference evidence="3" key="3">
    <citation type="submission" date="2025-09" db="UniProtKB">
        <authorList>
            <consortium name="Ensembl"/>
        </authorList>
    </citation>
    <scope>IDENTIFICATION</scope>
</reference>
<dbReference type="Ensembl" id="ENSDCDT00010069332.1">
    <property type="protein sequence ID" value="ENSDCDP00010058627.1"/>
    <property type="gene ID" value="ENSDCDG00010032940.1"/>
</dbReference>
<sequence>MASSKSSQTTRNIIIGILAVWSIISLIIIVVWATSPDLKGASQCRGELQTLNQKMEDAKVTWMKDKKALEDLVLKGWENQTLLQKQIDLYKEQLRGINTTLSDCQEENVDLNRNITSLENEIEMQKAIEANLTAELSLQKEEIDNLQHNLTVKSHDLISCQSSRAAAAALQTAAESDTAACQANQQHIQKQLQRCQLRPHTSESSNAGSRVPAAGALVLSVLLCKALVLMS</sequence>
<reference evidence="3" key="2">
    <citation type="submission" date="2025-08" db="UniProtKB">
        <authorList>
            <consortium name="Ensembl"/>
        </authorList>
    </citation>
    <scope>IDENTIFICATION</scope>
</reference>
<dbReference type="GeneTree" id="ENSGT00400000024256"/>
<keyword evidence="1" id="KW-0175">Coiled coil</keyword>
<keyword evidence="2" id="KW-0472">Membrane</keyword>